<dbReference type="InterPro" id="IPR011009">
    <property type="entry name" value="Kinase-like_dom_sf"/>
</dbReference>
<reference evidence="3" key="2">
    <citation type="submission" date="2021-03" db="UniProtKB">
        <authorList>
            <consortium name="EnsemblPlants"/>
        </authorList>
    </citation>
    <scope>IDENTIFICATION</scope>
</reference>
<dbReference type="PANTHER" id="PTHR46821">
    <property type="entry name" value="OS07G0586332 PROTEIN"/>
    <property type="match status" value="1"/>
</dbReference>
<dbReference type="SUPFAM" id="SSF56112">
    <property type="entry name" value="Protein kinase-like (PK-like)"/>
    <property type="match status" value="1"/>
</dbReference>
<dbReference type="Pfam" id="PF00069">
    <property type="entry name" value="Pkinase"/>
    <property type="match status" value="1"/>
</dbReference>
<dbReference type="OMA" id="ECCGNNI"/>
<proteinExistence type="predicted"/>
<evidence type="ECO:0000313" key="3">
    <source>
        <dbReference type="EnsemblPlants" id="AUR62021283-RA:cds"/>
    </source>
</evidence>
<dbReference type="GO" id="GO:0005524">
    <property type="term" value="F:ATP binding"/>
    <property type="evidence" value="ECO:0007669"/>
    <property type="project" value="InterPro"/>
</dbReference>
<reference evidence="3" key="1">
    <citation type="journal article" date="2017" name="Nature">
        <title>The genome of Chenopodium quinoa.</title>
        <authorList>
            <person name="Jarvis D.E."/>
            <person name="Ho Y.S."/>
            <person name="Lightfoot D.J."/>
            <person name="Schmoeckel S.M."/>
            <person name="Li B."/>
            <person name="Borm T.J.A."/>
            <person name="Ohyanagi H."/>
            <person name="Mineta K."/>
            <person name="Michell C.T."/>
            <person name="Saber N."/>
            <person name="Kharbatia N.M."/>
            <person name="Rupper R.R."/>
            <person name="Sharp A.R."/>
            <person name="Dally N."/>
            <person name="Boughton B.A."/>
            <person name="Woo Y.H."/>
            <person name="Gao G."/>
            <person name="Schijlen E.G.W.M."/>
            <person name="Guo X."/>
            <person name="Momin A.A."/>
            <person name="Negrao S."/>
            <person name="Al-Babili S."/>
            <person name="Gehring C."/>
            <person name="Roessner U."/>
            <person name="Jung C."/>
            <person name="Murphy K."/>
            <person name="Arold S.T."/>
            <person name="Gojobori T."/>
            <person name="van der Linden C.G."/>
            <person name="van Loo E.N."/>
            <person name="Jellen E.N."/>
            <person name="Maughan P.J."/>
            <person name="Tester M."/>
        </authorList>
    </citation>
    <scope>NUCLEOTIDE SEQUENCE [LARGE SCALE GENOMIC DNA]</scope>
    <source>
        <strain evidence="3">cv. PI 614886</strain>
    </source>
</reference>
<feature type="region of interest" description="Disordered" evidence="1">
    <location>
        <begin position="310"/>
        <end position="329"/>
    </location>
</feature>
<dbReference type="InterPro" id="IPR008271">
    <property type="entry name" value="Ser/Thr_kinase_AS"/>
</dbReference>
<dbReference type="Gramene" id="AUR62021283-RA">
    <property type="protein sequence ID" value="AUR62021283-RA:cds"/>
    <property type="gene ID" value="AUR62021283"/>
</dbReference>
<feature type="domain" description="Protein kinase" evidence="2">
    <location>
        <begin position="1"/>
        <end position="560"/>
    </location>
</feature>
<protein>
    <recommendedName>
        <fullName evidence="2">Protein kinase domain-containing protein</fullName>
    </recommendedName>
</protein>
<dbReference type="Pfam" id="PF07714">
    <property type="entry name" value="PK_Tyr_Ser-Thr"/>
    <property type="match status" value="1"/>
</dbReference>
<organism evidence="3 4">
    <name type="scientific">Chenopodium quinoa</name>
    <name type="common">Quinoa</name>
    <dbReference type="NCBI Taxonomy" id="63459"/>
    <lineage>
        <taxon>Eukaryota</taxon>
        <taxon>Viridiplantae</taxon>
        <taxon>Streptophyta</taxon>
        <taxon>Embryophyta</taxon>
        <taxon>Tracheophyta</taxon>
        <taxon>Spermatophyta</taxon>
        <taxon>Magnoliopsida</taxon>
        <taxon>eudicotyledons</taxon>
        <taxon>Gunneridae</taxon>
        <taxon>Pentapetalae</taxon>
        <taxon>Caryophyllales</taxon>
        <taxon>Chenopodiaceae</taxon>
        <taxon>Chenopodioideae</taxon>
        <taxon>Atripliceae</taxon>
        <taxon>Chenopodium</taxon>
    </lineage>
</organism>
<dbReference type="InterPro" id="IPR044576">
    <property type="entry name" value="At4g25390-like"/>
</dbReference>
<dbReference type="EnsemblPlants" id="AUR62021283-RA">
    <property type="protein sequence ID" value="AUR62021283-RA:cds"/>
    <property type="gene ID" value="AUR62021283"/>
</dbReference>
<evidence type="ECO:0000259" key="2">
    <source>
        <dbReference type="PROSITE" id="PS50011"/>
    </source>
</evidence>
<accession>A0A803M0N2</accession>
<feature type="compositionally biased region" description="Low complexity" evidence="1">
    <location>
        <begin position="314"/>
        <end position="324"/>
    </location>
</feature>
<keyword evidence="4" id="KW-1185">Reference proteome</keyword>
<dbReference type="Gene3D" id="1.10.510.10">
    <property type="entry name" value="Transferase(Phosphotransferase) domain 1"/>
    <property type="match status" value="2"/>
</dbReference>
<name>A0A803M0N2_CHEQI</name>
<evidence type="ECO:0000256" key="1">
    <source>
        <dbReference type="SAM" id="MobiDB-lite"/>
    </source>
</evidence>
<dbReference type="InterPro" id="IPR001245">
    <property type="entry name" value="Ser-Thr/Tyr_kinase_cat_dom"/>
</dbReference>
<dbReference type="SMART" id="SM00220">
    <property type="entry name" value="S_TKc"/>
    <property type="match status" value="1"/>
</dbReference>
<dbReference type="Proteomes" id="UP000596660">
    <property type="component" value="Unplaced"/>
</dbReference>
<sequence length="576" mass="63632">MLLVSSHLSSVLPSLSLSSSSSPPSSAVSSTALNAPLLSPLLHPPFLAVSPSLLSDAPPLTSPLPAGSVKGEREFQNELMIANKLVESDRVVKLLGFASSRKRRRMCLVYELMVNGNLQDCLLHRKCEELMEWSNRFRIAVEVAQGLAFLHHCCDPPVIHGDVKPSNILLDDCFRAKIADFGLARLKLGEINDGVVVNIAGDNQGIKGVMETESVTTTVGFEEGSVGIDLSPMRIETSPEMVTAKTSPSEFNDKGFDLEGQFNRMDLEEVGKEVGKARSLNVSGGGAGRVKDYVMEWMGMEVGREGLGNDCNNGGASSSSVVPKKGGKAKGKMKTLDWWVSMEEGWSSKKEKRRPAREWWKEEYESKSDNEENWWPRDDEVYADKKNKMYSRSRRSSRSSVDWWLDGFSGDLRKARHTSYDSMSGDIPKSGGISSTPSMRGTVCYIAPEYGSGGDLSEMCDVYSFGVLLLVLVAGRRPLQVTGSPMSEFHKANLVSWVRQLARSGKLLDLVDKRVRCLNREEAQLCIIVALMCLQKSPARRPSMKEVVGMLSGELAPPQLPKEYSQYPFRSRKKNF</sequence>
<evidence type="ECO:0000313" key="4">
    <source>
        <dbReference type="Proteomes" id="UP000596660"/>
    </source>
</evidence>
<dbReference type="InterPro" id="IPR000719">
    <property type="entry name" value="Prot_kinase_dom"/>
</dbReference>
<dbReference type="GO" id="GO:0004672">
    <property type="term" value="F:protein kinase activity"/>
    <property type="evidence" value="ECO:0007669"/>
    <property type="project" value="InterPro"/>
</dbReference>
<dbReference type="AlphaFoldDB" id="A0A803M0N2"/>
<dbReference type="PROSITE" id="PS50011">
    <property type="entry name" value="PROTEIN_KINASE_DOM"/>
    <property type="match status" value="1"/>
</dbReference>
<dbReference type="PANTHER" id="PTHR46821:SF7">
    <property type="entry name" value="PROTEIN KINASE SUPERFAMILY PROTEIN"/>
    <property type="match status" value="1"/>
</dbReference>
<dbReference type="PROSITE" id="PS00108">
    <property type="entry name" value="PROTEIN_KINASE_ST"/>
    <property type="match status" value="1"/>
</dbReference>